<feature type="compositionally biased region" description="Low complexity" evidence="6">
    <location>
        <begin position="1"/>
        <end position="10"/>
    </location>
</feature>
<evidence type="ECO:0000256" key="5">
    <source>
        <dbReference type="HAMAP-Rule" id="MF_00340"/>
    </source>
</evidence>
<dbReference type="RefSeq" id="WP_145445241.1">
    <property type="nucleotide sequence ID" value="NZ_CP036280.1"/>
</dbReference>
<dbReference type="Pfam" id="PF01783">
    <property type="entry name" value="Ribosomal_L32p"/>
    <property type="match status" value="1"/>
</dbReference>
<dbReference type="KEGG" id="mcad:Pan265_09520"/>
<dbReference type="HAMAP" id="MF_00340">
    <property type="entry name" value="Ribosomal_bL32"/>
    <property type="match status" value="1"/>
</dbReference>
<dbReference type="GO" id="GO:0006412">
    <property type="term" value="P:translation"/>
    <property type="evidence" value="ECO:0007669"/>
    <property type="project" value="UniProtKB-UniRule"/>
</dbReference>
<dbReference type="NCBIfam" id="TIGR01031">
    <property type="entry name" value="rpmF_bact"/>
    <property type="match status" value="1"/>
</dbReference>
<gene>
    <name evidence="5 7" type="primary">rpmF</name>
    <name evidence="7" type="ORF">Pan265_09520</name>
</gene>
<evidence type="ECO:0000256" key="3">
    <source>
        <dbReference type="ARBA" id="ARBA00023274"/>
    </source>
</evidence>
<proteinExistence type="inferred from homology"/>
<dbReference type="InterPro" id="IPR002677">
    <property type="entry name" value="Ribosomal_bL32"/>
</dbReference>
<organism evidence="7 8">
    <name type="scientific">Mucisphaera calidilacus</name>
    <dbReference type="NCBI Taxonomy" id="2527982"/>
    <lineage>
        <taxon>Bacteria</taxon>
        <taxon>Pseudomonadati</taxon>
        <taxon>Planctomycetota</taxon>
        <taxon>Phycisphaerae</taxon>
        <taxon>Phycisphaerales</taxon>
        <taxon>Phycisphaeraceae</taxon>
        <taxon>Mucisphaera</taxon>
    </lineage>
</organism>
<dbReference type="SUPFAM" id="SSF57829">
    <property type="entry name" value="Zn-binding ribosomal proteins"/>
    <property type="match status" value="1"/>
</dbReference>
<reference evidence="7 8" key="1">
    <citation type="submission" date="2019-02" db="EMBL/GenBank/DDBJ databases">
        <title>Deep-cultivation of Planctomycetes and their phenomic and genomic characterization uncovers novel biology.</title>
        <authorList>
            <person name="Wiegand S."/>
            <person name="Jogler M."/>
            <person name="Boedeker C."/>
            <person name="Pinto D."/>
            <person name="Vollmers J."/>
            <person name="Rivas-Marin E."/>
            <person name="Kohn T."/>
            <person name="Peeters S.H."/>
            <person name="Heuer A."/>
            <person name="Rast P."/>
            <person name="Oberbeckmann S."/>
            <person name="Bunk B."/>
            <person name="Jeske O."/>
            <person name="Meyerdierks A."/>
            <person name="Storesund J.E."/>
            <person name="Kallscheuer N."/>
            <person name="Luecker S."/>
            <person name="Lage O.M."/>
            <person name="Pohl T."/>
            <person name="Merkel B.J."/>
            <person name="Hornburger P."/>
            <person name="Mueller R.-W."/>
            <person name="Bruemmer F."/>
            <person name="Labrenz M."/>
            <person name="Spormann A.M."/>
            <person name="Op den Camp H."/>
            <person name="Overmann J."/>
            <person name="Amann R."/>
            <person name="Jetten M.S.M."/>
            <person name="Mascher T."/>
            <person name="Medema M.H."/>
            <person name="Devos D.P."/>
            <person name="Kaster A.-K."/>
            <person name="Ovreas L."/>
            <person name="Rohde M."/>
            <person name="Galperin M.Y."/>
            <person name="Jogler C."/>
        </authorList>
    </citation>
    <scope>NUCLEOTIDE SEQUENCE [LARGE SCALE GENOMIC DNA]</scope>
    <source>
        <strain evidence="7 8">Pan265</strain>
    </source>
</reference>
<dbReference type="InterPro" id="IPR044957">
    <property type="entry name" value="Ribosomal_bL32_bact"/>
</dbReference>
<dbReference type="GO" id="GO:0015934">
    <property type="term" value="C:large ribosomal subunit"/>
    <property type="evidence" value="ECO:0007669"/>
    <property type="project" value="InterPro"/>
</dbReference>
<evidence type="ECO:0000256" key="2">
    <source>
        <dbReference type="ARBA" id="ARBA00022980"/>
    </source>
</evidence>
<protein>
    <recommendedName>
        <fullName evidence="4 5">Large ribosomal subunit protein bL32</fullName>
    </recommendedName>
</protein>
<accession>A0A518BVZ8</accession>
<dbReference type="GO" id="GO:0003735">
    <property type="term" value="F:structural constituent of ribosome"/>
    <property type="evidence" value="ECO:0007669"/>
    <property type="project" value="InterPro"/>
</dbReference>
<evidence type="ECO:0000256" key="1">
    <source>
        <dbReference type="ARBA" id="ARBA00008560"/>
    </source>
</evidence>
<evidence type="ECO:0000256" key="4">
    <source>
        <dbReference type="ARBA" id="ARBA00035178"/>
    </source>
</evidence>
<evidence type="ECO:0000313" key="8">
    <source>
        <dbReference type="Proteomes" id="UP000320386"/>
    </source>
</evidence>
<comment type="similarity">
    <text evidence="1 5">Belongs to the bacterial ribosomal protein bL32 family.</text>
</comment>
<dbReference type="OrthoDB" id="9812874at2"/>
<name>A0A518BVZ8_9BACT</name>
<evidence type="ECO:0000313" key="7">
    <source>
        <dbReference type="EMBL" id="QDU71104.1"/>
    </source>
</evidence>
<dbReference type="PANTHER" id="PTHR35534">
    <property type="entry name" value="50S RIBOSOMAL PROTEIN L32"/>
    <property type="match status" value="1"/>
</dbReference>
<evidence type="ECO:0000256" key="6">
    <source>
        <dbReference type="SAM" id="MobiDB-lite"/>
    </source>
</evidence>
<dbReference type="AlphaFoldDB" id="A0A518BVZ8"/>
<keyword evidence="8" id="KW-1185">Reference proteome</keyword>
<dbReference type="InterPro" id="IPR011332">
    <property type="entry name" value="Ribosomal_zn-bd"/>
</dbReference>
<dbReference type="Proteomes" id="UP000320386">
    <property type="component" value="Chromosome"/>
</dbReference>
<dbReference type="EMBL" id="CP036280">
    <property type="protein sequence ID" value="QDU71104.1"/>
    <property type="molecule type" value="Genomic_DNA"/>
</dbReference>
<keyword evidence="3 5" id="KW-0687">Ribonucleoprotein</keyword>
<dbReference type="PANTHER" id="PTHR35534:SF1">
    <property type="entry name" value="LARGE RIBOSOMAL SUBUNIT PROTEIN BL32"/>
    <property type="match status" value="1"/>
</dbReference>
<keyword evidence="2 5" id="KW-0689">Ribosomal protein</keyword>
<sequence length="62" mass="6888">MVPVQRQTRTQGRKRRSHDGLRAGQWVNCPNCGGPKTPHSACNNCGYVRPGLKLNLNNNKDS</sequence>
<feature type="region of interest" description="Disordered" evidence="6">
    <location>
        <begin position="1"/>
        <end position="23"/>
    </location>
</feature>